<evidence type="ECO:0000259" key="4">
    <source>
        <dbReference type="Pfam" id="PF21277"/>
    </source>
</evidence>
<dbReference type="SUPFAM" id="SSF55166">
    <property type="entry name" value="Hedgehog/DD-peptidase"/>
    <property type="match status" value="1"/>
</dbReference>
<protein>
    <submittedName>
        <fullName evidence="5">Peptidoglycan DD-metalloendopeptidase family protein</fullName>
    </submittedName>
</protein>
<dbReference type="InterPro" id="IPR011055">
    <property type="entry name" value="Dup_hybrid_motif"/>
</dbReference>
<dbReference type="Pfam" id="PF21277">
    <property type="entry name" value="T6SS_VgrG3-like_C"/>
    <property type="match status" value="1"/>
</dbReference>
<feature type="region of interest" description="Disordered" evidence="1">
    <location>
        <begin position="99"/>
        <end position="160"/>
    </location>
</feature>
<dbReference type="Gene3D" id="3.30.1380.10">
    <property type="match status" value="1"/>
</dbReference>
<evidence type="ECO:0000313" key="5">
    <source>
        <dbReference type="EMBL" id="QJX80464.1"/>
    </source>
</evidence>
<dbReference type="InterPro" id="IPR003709">
    <property type="entry name" value="VanY-like_core_dom"/>
</dbReference>
<feature type="region of interest" description="Disordered" evidence="1">
    <location>
        <begin position="600"/>
        <end position="622"/>
    </location>
</feature>
<dbReference type="Proteomes" id="UP000501076">
    <property type="component" value="Plasmid pFDU301A"/>
</dbReference>
<proteinExistence type="predicted"/>
<dbReference type="RefSeq" id="WP_171778455.1">
    <property type="nucleotide sequence ID" value="NZ_CP045273.1"/>
</dbReference>
<evidence type="ECO:0000256" key="1">
    <source>
        <dbReference type="SAM" id="MobiDB-lite"/>
    </source>
</evidence>
<dbReference type="Pfam" id="PF02557">
    <property type="entry name" value="VanY"/>
    <property type="match status" value="1"/>
</dbReference>
<dbReference type="GO" id="GO:0008233">
    <property type="term" value="F:peptidase activity"/>
    <property type="evidence" value="ECO:0007669"/>
    <property type="project" value="InterPro"/>
</dbReference>
<keyword evidence="2" id="KW-1133">Transmembrane helix</keyword>
<evidence type="ECO:0000313" key="6">
    <source>
        <dbReference type="Proteomes" id="UP000501076"/>
    </source>
</evidence>
<keyword evidence="5" id="KW-0614">Plasmid</keyword>
<feature type="domain" description="Type VI secretion system spike protein VgrG3-like C-terminal" evidence="4">
    <location>
        <begin position="661"/>
        <end position="826"/>
    </location>
</feature>
<feature type="compositionally biased region" description="Polar residues" evidence="1">
    <location>
        <begin position="99"/>
        <end position="116"/>
    </location>
</feature>
<accession>A0A6M6E4E3</accession>
<geneLocation type="plasmid" evidence="6">
    <name>pfdu301a</name>
</geneLocation>
<sequence>MEVGDNLQIVLKYALKALWKFFKQYAKNKVKDSGIIKYLIIAVIAIIVAIPILLYAAFGSLLCPMLGCDDDTGKDDDVVTIGMLKDVSERMVQLRLNANSSASNPGENYGTFNIPNDSDDKKKTENTGAVDSVKPVETNDQVEAQQTSTSAVPTADPNKWVTGKKEGINQGFLNRLAAFGQAHNQVVVINSGYRSIEKQAELYNGYINHLPGYNLAAKPGNSRHNYGYAADLSGWPQQLPNSAYLPFGLYKAVPSENWHIEPVETKGKTAPQLAGVKVDGSGATVSGVGMTTSAEQGDISEAYVHLLALQQADESELAFHSKSDLDDEEKEKTNLGKTWTLAKAMKKLIKNHSYSDSEINKRANDEKWSNTKYLKLARWEIQKCFLIGDESKDGIFEKIFGGPKPCAQIKKLSGMEIVPPKLQGVVAKTKDSSIVYKDPQDILYAYSDISLYKKKSEFKPVMKEILEFLFERYAAPQSLSAGNMTAPTFISPLANGTYTIETKYGEKLEDGSLSKGIIMKTKASIPVWSSIGGKVVGTYKDESGGYTILIQSPTYGFTEIKGLQEVLVKKDATVSQAQLLGATYKDKPFEFRICTKASTNSPNPTCEDSSDPSAGNANISFSSGITQSESDKAAKAYATQKKDALSGKVVTMPGFSNLSMLGTLSAEYESSGDPGVCEMDTAQGGLQCGTYQISVATGTMTDFMNYLKANYPQYYQVLGPVPKVIGSFKPAWRNLYNSDKQGFATAQHNFIGATHYTEINNKLIKQFGFDANTRHRAVQEMIWSYSVQHRNNTIGAWRNAIGNNWRNMSDAEIITKMYDYRLAHWPYTTRYKAEKAKALAMLGV</sequence>
<dbReference type="CDD" id="cd14814">
    <property type="entry name" value="Peptidase_M15"/>
    <property type="match status" value="1"/>
</dbReference>
<keyword evidence="2" id="KW-0472">Membrane</keyword>
<organism evidence="5 6">
    <name type="scientific">Priestia megaterium</name>
    <name type="common">Bacillus megaterium</name>
    <dbReference type="NCBI Taxonomy" id="1404"/>
    <lineage>
        <taxon>Bacteria</taxon>
        <taxon>Bacillati</taxon>
        <taxon>Bacillota</taxon>
        <taxon>Bacilli</taxon>
        <taxon>Bacillales</taxon>
        <taxon>Bacillaceae</taxon>
        <taxon>Priestia</taxon>
    </lineage>
</organism>
<reference evidence="5 6" key="1">
    <citation type="submission" date="2019-10" db="EMBL/GenBank/DDBJ databases">
        <title>Complete genome sequences for adaption low water activity.</title>
        <authorList>
            <person name="Zhao L."/>
            <person name="Zhong J."/>
        </authorList>
    </citation>
    <scope>NUCLEOTIDE SEQUENCE [LARGE SCALE GENOMIC DNA]</scope>
    <source>
        <strain evidence="5 6">FDU301</strain>
        <plasmid evidence="6">pfdu301a</plasmid>
    </source>
</reference>
<keyword evidence="2" id="KW-0812">Transmembrane</keyword>
<dbReference type="EMBL" id="CP045273">
    <property type="protein sequence ID" value="QJX80464.1"/>
    <property type="molecule type" value="Genomic_DNA"/>
</dbReference>
<dbReference type="AlphaFoldDB" id="A0A6M6E4E3"/>
<evidence type="ECO:0000256" key="2">
    <source>
        <dbReference type="SAM" id="Phobius"/>
    </source>
</evidence>
<name>A0A6M6E4E3_PRIMG</name>
<gene>
    <name evidence="5" type="ORF">FDZ14_30720</name>
</gene>
<feature type="compositionally biased region" description="Polar residues" evidence="1">
    <location>
        <begin position="138"/>
        <end position="152"/>
    </location>
</feature>
<dbReference type="InterPro" id="IPR049073">
    <property type="entry name" value="T6SS_VgrG3-like_C"/>
</dbReference>
<dbReference type="InterPro" id="IPR009045">
    <property type="entry name" value="Zn_M74/Hedgehog-like"/>
</dbReference>
<evidence type="ECO:0000259" key="3">
    <source>
        <dbReference type="Pfam" id="PF02557"/>
    </source>
</evidence>
<dbReference type="CDD" id="cd12797">
    <property type="entry name" value="M23_peptidase"/>
    <property type="match status" value="1"/>
</dbReference>
<feature type="domain" description="D-alanyl-D-alanine carboxypeptidase-like core" evidence="3">
    <location>
        <begin position="174"/>
        <end position="234"/>
    </location>
</feature>
<dbReference type="Gene3D" id="2.70.70.10">
    <property type="entry name" value="Glucose Permease (Domain IIA)"/>
    <property type="match status" value="1"/>
</dbReference>
<feature type="transmembrane region" description="Helical" evidence="2">
    <location>
        <begin position="35"/>
        <end position="58"/>
    </location>
</feature>
<dbReference type="GO" id="GO:0006508">
    <property type="term" value="P:proteolysis"/>
    <property type="evidence" value="ECO:0007669"/>
    <property type="project" value="InterPro"/>
</dbReference>